<gene>
    <name evidence="2" type="ORF">WKR92_11185</name>
</gene>
<dbReference type="RefSeq" id="WP_375557902.1">
    <property type="nucleotide sequence ID" value="NZ_JBBVGT010000002.1"/>
</dbReference>
<reference evidence="2 3" key="1">
    <citation type="submission" date="2024-04" db="EMBL/GenBank/DDBJ databases">
        <title>Albibacterium profundi sp. nov., isolated from sediment of the Challenger Deep of Mariana Trench.</title>
        <authorList>
            <person name="Wang Y."/>
        </authorList>
    </citation>
    <scope>NUCLEOTIDE SEQUENCE [LARGE SCALE GENOMIC DNA]</scope>
    <source>
        <strain evidence="2 3">RHL897</strain>
    </source>
</reference>
<keyword evidence="1" id="KW-0812">Transmembrane</keyword>
<dbReference type="Proteomes" id="UP001580928">
    <property type="component" value="Unassembled WGS sequence"/>
</dbReference>
<feature type="transmembrane region" description="Helical" evidence="1">
    <location>
        <begin position="48"/>
        <end position="69"/>
    </location>
</feature>
<evidence type="ECO:0000313" key="3">
    <source>
        <dbReference type="Proteomes" id="UP001580928"/>
    </source>
</evidence>
<dbReference type="Pfam" id="PF16872">
    <property type="entry name" value="putAbiC"/>
    <property type="match status" value="1"/>
</dbReference>
<name>A0ABV5CFP6_9SPHI</name>
<evidence type="ECO:0000313" key="2">
    <source>
        <dbReference type="EMBL" id="MFB5946396.1"/>
    </source>
</evidence>
<sequence>MKRNRTHLIKAFISIGVIFSLGTLVLYLTKTTRLTKDLPIDTDVFASYGTFVGGILGAVFSLAGVIMLIKTLESQEDSIEKQQRNFDKQLFETKFFNLLNIHRENRLQINIKDRQGGKIFLSMHREFGFCKEAIETVSTVTIGPEFKLSKLDIINISYLCFFYGAVGESSVQILKERLQKHEPYLKTIFDTFKTCQKNIIKENGFDYKPFEGHQSRLSHYFRHLFQTIRFVDSQSENLFTYQEKYDYIKILRAQLSNQEQAFLFYNSLSDLGGPWEKSNTLEAHQGLITKYNLISNIPTGFTYGINVKEFYPNVKYDGDKISEARKQLIELYETHN</sequence>
<dbReference type="EMBL" id="JBBVGT010000002">
    <property type="protein sequence ID" value="MFB5946396.1"/>
    <property type="molecule type" value="Genomic_DNA"/>
</dbReference>
<keyword evidence="1" id="KW-0472">Membrane</keyword>
<accession>A0ABV5CFP6</accession>
<dbReference type="InterPro" id="IPR031709">
    <property type="entry name" value="PutAbiC"/>
</dbReference>
<proteinExistence type="predicted"/>
<organism evidence="2 3">
    <name type="scientific">Albibacterium profundi</name>
    <dbReference type="NCBI Taxonomy" id="3134906"/>
    <lineage>
        <taxon>Bacteria</taxon>
        <taxon>Pseudomonadati</taxon>
        <taxon>Bacteroidota</taxon>
        <taxon>Sphingobacteriia</taxon>
        <taxon>Sphingobacteriales</taxon>
        <taxon>Sphingobacteriaceae</taxon>
        <taxon>Albibacterium</taxon>
    </lineage>
</organism>
<protein>
    <submittedName>
        <fullName evidence="2">Phage abortive infection protein</fullName>
    </submittedName>
</protein>
<feature type="transmembrane region" description="Helical" evidence="1">
    <location>
        <begin position="7"/>
        <end position="28"/>
    </location>
</feature>
<comment type="caution">
    <text evidence="2">The sequence shown here is derived from an EMBL/GenBank/DDBJ whole genome shotgun (WGS) entry which is preliminary data.</text>
</comment>
<evidence type="ECO:0000256" key="1">
    <source>
        <dbReference type="SAM" id="Phobius"/>
    </source>
</evidence>
<keyword evidence="1" id="KW-1133">Transmembrane helix</keyword>
<keyword evidence="3" id="KW-1185">Reference proteome</keyword>